<protein>
    <recommendedName>
        <fullName evidence="6">Phosphatidylinositol diacylglycerol-lyase</fullName>
    </recommendedName>
</protein>
<dbReference type="SUPFAM" id="SSF51695">
    <property type="entry name" value="PLC-like phosphodiesterases"/>
    <property type="match status" value="1"/>
</dbReference>
<dbReference type="Gene3D" id="3.20.20.190">
    <property type="entry name" value="Phosphatidylinositol (PI) phosphodiesterase"/>
    <property type="match status" value="1"/>
</dbReference>
<dbReference type="SUPFAM" id="SSF89372">
    <property type="entry name" value="Fucose-specific lectin"/>
    <property type="match status" value="1"/>
</dbReference>
<dbReference type="KEGG" id="ssub:CP968_01890"/>
<dbReference type="Proteomes" id="UP000634660">
    <property type="component" value="Unassembled WGS sequence"/>
</dbReference>
<dbReference type="RefSeq" id="WP_150516306.1">
    <property type="nucleotide sequence ID" value="NZ_BMVX01000001.1"/>
</dbReference>
<feature type="region of interest" description="Disordered" evidence="1">
    <location>
        <begin position="403"/>
        <end position="430"/>
    </location>
</feature>
<feature type="chain" id="PRO_5044622680" description="Phosphatidylinositol diacylglycerol-lyase" evidence="2">
    <location>
        <begin position="25"/>
        <end position="718"/>
    </location>
</feature>
<dbReference type="PROSITE" id="PS50007">
    <property type="entry name" value="PIPLC_X_DOMAIN"/>
    <property type="match status" value="1"/>
</dbReference>
<evidence type="ECO:0000313" key="5">
    <source>
        <dbReference type="Proteomes" id="UP000326831"/>
    </source>
</evidence>
<sequence length="718" mass="74199">MKTGVHWVAGLLIAASALSPGAAAAATAPAPADAPAAASTSGRASADLRTWMAENRSVLGGRPLNRIVMPGSHDAGSWSITRNSGVCDAGDQASISRTFPSIAASMSRSQSGTLVQQLDGGARYFDLRLCKQGGKWFTYHGGPTGNQFFDSPASGGAPAVSGEVDQVADWIARHPQEIVIIRLSTAAAPDTARAANTEAATLLADAIGGGPGHPALADGSLTPDSTYDQYLAAGRHVVLIDDKATTGQPWAWGPGAQTYRGSYVQADTHWTDFVKALFDRDTLQKNFDAVLGRGDQVLDKDPGDTTGKFFVLQSIIDPSLSIPDLVVAQGLEKIGAMPSSVTSQYLLHLENQLNPQILAKLRGDWSGSNISENMNIVMTDDVNQDRAGVRAGELQREIIARNTPPTTPHTFHSATGAPDGTWTGPRPLSGAGTSLRFVGSQVSAAALPDGSTQVTGTGIDGNLYHNIRHADGAWQGWALLPGAGKAGAFKASASTITGLPDGSSQLVAVGTDGVTYHTVRHPDGSWQGWAAMSAGPGTGALLRTTQVAAAGMPDGSTRVLVFGEDGRMRLGTRQSDGSWSAWPIVAGVNAPDFRGRALAIAALPGGEGQLVAIGTDGNIWHTVLRADGSLQGWNGPAGVDTPMMGARALAITGLPNGDSRVLAVGLDGNVHHTTRDRGGAWTPFRPLPGRAGAGAFAGDRVALAGLPDGSSQVLMTTR</sequence>
<gene>
    <name evidence="4" type="ORF">CP968_01890</name>
    <name evidence="3" type="ORF">GCM10010371_00640</name>
</gene>
<dbReference type="EMBL" id="CP023701">
    <property type="protein sequence ID" value="QEU77208.1"/>
    <property type="molecule type" value="Genomic_DNA"/>
</dbReference>
<dbReference type="PANTHER" id="PTHR13593">
    <property type="match status" value="1"/>
</dbReference>
<organism evidence="4 5">
    <name type="scientific">Streptomyces subrutilus</name>
    <dbReference type="NCBI Taxonomy" id="36818"/>
    <lineage>
        <taxon>Bacteria</taxon>
        <taxon>Bacillati</taxon>
        <taxon>Actinomycetota</taxon>
        <taxon>Actinomycetes</taxon>
        <taxon>Kitasatosporales</taxon>
        <taxon>Streptomycetaceae</taxon>
        <taxon>Streptomyces</taxon>
    </lineage>
</organism>
<dbReference type="InterPro" id="IPR051057">
    <property type="entry name" value="PI-PLC_domain"/>
</dbReference>
<dbReference type="Gene3D" id="2.120.10.70">
    <property type="entry name" value="Fucose-specific lectin"/>
    <property type="match status" value="1"/>
</dbReference>
<keyword evidence="5" id="KW-1185">Reference proteome</keyword>
<evidence type="ECO:0000256" key="1">
    <source>
        <dbReference type="SAM" id="MobiDB-lite"/>
    </source>
</evidence>
<accession>A0A5P2UE05</accession>
<reference evidence="4 5" key="2">
    <citation type="submission" date="2017-09" db="EMBL/GenBank/DDBJ databases">
        <authorList>
            <person name="Lee N."/>
            <person name="Cho B.-K."/>
        </authorList>
    </citation>
    <scope>NUCLEOTIDE SEQUENCE [LARGE SCALE GENOMIC DNA]</scope>
    <source>
        <strain evidence="4 5">ATCC 27467</strain>
    </source>
</reference>
<dbReference type="OrthoDB" id="3924845at2"/>
<name>A0A5P2UE05_9ACTN</name>
<proteinExistence type="predicted"/>
<evidence type="ECO:0000313" key="3">
    <source>
        <dbReference type="EMBL" id="GGZ45544.1"/>
    </source>
</evidence>
<evidence type="ECO:0000256" key="2">
    <source>
        <dbReference type="SAM" id="SignalP"/>
    </source>
</evidence>
<reference evidence="3" key="1">
    <citation type="journal article" date="2014" name="Int. J. Syst. Evol. Microbiol.">
        <title>Complete genome sequence of Corynebacterium casei LMG S-19264T (=DSM 44701T), isolated from a smear-ripened cheese.</title>
        <authorList>
            <consortium name="US DOE Joint Genome Institute (JGI-PGF)"/>
            <person name="Walter F."/>
            <person name="Albersmeier A."/>
            <person name="Kalinowski J."/>
            <person name="Ruckert C."/>
        </authorList>
    </citation>
    <scope>NUCLEOTIDE SEQUENCE</scope>
    <source>
        <strain evidence="3">JCM 4834</strain>
    </source>
</reference>
<dbReference type="Proteomes" id="UP000326831">
    <property type="component" value="Chromosome"/>
</dbReference>
<evidence type="ECO:0008006" key="6">
    <source>
        <dbReference type="Google" id="ProtNLM"/>
    </source>
</evidence>
<dbReference type="GO" id="GO:0008081">
    <property type="term" value="F:phosphoric diester hydrolase activity"/>
    <property type="evidence" value="ECO:0007669"/>
    <property type="project" value="InterPro"/>
</dbReference>
<feature type="signal peptide" evidence="2">
    <location>
        <begin position="1"/>
        <end position="24"/>
    </location>
</feature>
<dbReference type="EMBL" id="BMVX01000001">
    <property type="protein sequence ID" value="GGZ45544.1"/>
    <property type="molecule type" value="Genomic_DNA"/>
</dbReference>
<reference evidence="3" key="3">
    <citation type="submission" date="2020-09" db="EMBL/GenBank/DDBJ databases">
        <authorList>
            <person name="Sun Q."/>
            <person name="Ohkuma M."/>
        </authorList>
    </citation>
    <scope>NUCLEOTIDE SEQUENCE</scope>
    <source>
        <strain evidence="3">JCM 4834</strain>
    </source>
</reference>
<keyword evidence="2" id="KW-0732">Signal</keyword>
<evidence type="ECO:0000313" key="4">
    <source>
        <dbReference type="EMBL" id="QEU77208.1"/>
    </source>
</evidence>
<dbReference type="InterPro" id="IPR017946">
    <property type="entry name" value="PLC-like_Pdiesterase_TIM-brl"/>
</dbReference>
<dbReference type="PANTHER" id="PTHR13593:SF113">
    <property type="entry name" value="SI:DKEY-266F7.9"/>
    <property type="match status" value="1"/>
</dbReference>
<dbReference type="AlphaFoldDB" id="A0A5P2UE05"/>
<dbReference type="GO" id="GO:0006629">
    <property type="term" value="P:lipid metabolic process"/>
    <property type="evidence" value="ECO:0007669"/>
    <property type="project" value="InterPro"/>
</dbReference>